<protein>
    <submittedName>
        <fullName evidence="4">Acetyltransferase (GNAT) family protein</fullName>
    </submittedName>
</protein>
<dbReference type="AlphaFoldDB" id="A0A2A9HFH9"/>
<name>A0A2A9HFH9_TEPT2</name>
<dbReference type="Pfam" id="PF00583">
    <property type="entry name" value="Acetyltransf_1"/>
    <property type="match status" value="1"/>
</dbReference>
<dbReference type="Gene3D" id="3.40.630.30">
    <property type="match status" value="1"/>
</dbReference>
<comment type="caution">
    <text evidence="4">The sequence shown here is derived from an EMBL/GenBank/DDBJ whole genome shotgun (WGS) entry which is preliminary data.</text>
</comment>
<reference evidence="4 5" key="1">
    <citation type="submission" date="2017-09" db="EMBL/GenBank/DDBJ databases">
        <title>Sequencing the genomes of two abundant thermophiles in Great Basin hot springs: Thermocrinis jamiesonii and novel Chloroflexi Thermoflexus hugenholtzii.</title>
        <authorList>
            <person name="Hedlund B."/>
        </authorList>
    </citation>
    <scope>NUCLEOTIDE SEQUENCE [LARGE SCALE GENOMIC DNA]</scope>
    <source>
        <strain evidence="4 5">G233</strain>
    </source>
</reference>
<evidence type="ECO:0000259" key="3">
    <source>
        <dbReference type="PROSITE" id="PS51186"/>
    </source>
</evidence>
<feature type="domain" description="N-acetyltransferase" evidence="3">
    <location>
        <begin position="7"/>
        <end position="183"/>
    </location>
</feature>
<sequence>MAVPGTFRLIPAGEIDAEAVAGLVNRAYARYRHLFAGQRTTPEELLLEAGPDARFIIVEEHGRLIGSALIAPAERFIEPDMLGPSGTPRPEPSGVPEGHPWAGALYFGMAAVADDRVNQGIGRAMVALAEEIARAEGHPAVGLGTVREFGLVPYYERLGYRVIHEAEHPAGHWAFLVPHRYCELVKPV</sequence>
<keyword evidence="1 4" id="KW-0808">Transferase</keyword>
<keyword evidence="2" id="KW-0012">Acyltransferase</keyword>
<dbReference type="InterPro" id="IPR000182">
    <property type="entry name" value="GNAT_dom"/>
</dbReference>
<organism evidence="4 5">
    <name type="scientific">Tepidiforma thermophila (strain KCTC 52669 / CGMCC 1.13589 / G233)</name>
    <dbReference type="NCBI Taxonomy" id="2761530"/>
    <lineage>
        <taxon>Bacteria</taxon>
        <taxon>Bacillati</taxon>
        <taxon>Chloroflexota</taxon>
        <taxon>Tepidiformia</taxon>
        <taxon>Tepidiformales</taxon>
        <taxon>Tepidiformaceae</taxon>
        <taxon>Tepidiforma</taxon>
    </lineage>
</organism>
<dbReference type="RefSeq" id="WP_098504123.1">
    <property type="nucleotide sequence ID" value="NZ_PDJQ01000001.1"/>
</dbReference>
<evidence type="ECO:0000313" key="4">
    <source>
        <dbReference type="EMBL" id="PFG74764.1"/>
    </source>
</evidence>
<dbReference type="EMBL" id="PDJQ01000001">
    <property type="protein sequence ID" value="PFG74764.1"/>
    <property type="molecule type" value="Genomic_DNA"/>
</dbReference>
<proteinExistence type="predicted"/>
<dbReference type="PROSITE" id="PS51186">
    <property type="entry name" value="GNAT"/>
    <property type="match status" value="1"/>
</dbReference>
<evidence type="ECO:0000256" key="1">
    <source>
        <dbReference type="ARBA" id="ARBA00022679"/>
    </source>
</evidence>
<keyword evidence="5" id="KW-1185">Reference proteome</keyword>
<dbReference type="SUPFAM" id="SSF55729">
    <property type="entry name" value="Acyl-CoA N-acyltransferases (Nat)"/>
    <property type="match status" value="1"/>
</dbReference>
<evidence type="ECO:0000256" key="2">
    <source>
        <dbReference type="ARBA" id="ARBA00023315"/>
    </source>
</evidence>
<dbReference type="InterPro" id="IPR016181">
    <property type="entry name" value="Acyl_CoA_acyltransferase"/>
</dbReference>
<gene>
    <name evidence="4" type="ORF">A9A59_2005</name>
</gene>
<dbReference type="Proteomes" id="UP000223071">
    <property type="component" value="Unassembled WGS sequence"/>
</dbReference>
<dbReference type="CDD" id="cd04301">
    <property type="entry name" value="NAT_SF"/>
    <property type="match status" value="1"/>
</dbReference>
<dbReference type="GO" id="GO:0016747">
    <property type="term" value="F:acyltransferase activity, transferring groups other than amino-acyl groups"/>
    <property type="evidence" value="ECO:0007669"/>
    <property type="project" value="InterPro"/>
</dbReference>
<dbReference type="PANTHER" id="PTHR43877">
    <property type="entry name" value="AMINOALKYLPHOSPHONATE N-ACETYLTRANSFERASE-RELATED-RELATED"/>
    <property type="match status" value="1"/>
</dbReference>
<dbReference type="InterPro" id="IPR050832">
    <property type="entry name" value="Bact_Acetyltransf"/>
</dbReference>
<evidence type="ECO:0000313" key="5">
    <source>
        <dbReference type="Proteomes" id="UP000223071"/>
    </source>
</evidence>
<accession>A0A2A9HFH9</accession>